<dbReference type="EMBL" id="JBANRG010000023">
    <property type="protein sequence ID" value="KAK7455145.1"/>
    <property type="molecule type" value="Genomic_DNA"/>
</dbReference>
<sequence length="104" mass="11600">MAVSQMYTLPNGVKLFFTDSGAPSNSNDYTTVVILHGSAFNGSTFEKLHPLAHAHNLHFIILNRRDYRGSSELTGAEIDDLNKGKKEFLDMLAVQMAEFFEGFD</sequence>
<gene>
    <name evidence="1" type="ORF">VKT23_011016</name>
</gene>
<evidence type="ECO:0000313" key="2">
    <source>
        <dbReference type="Proteomes" id="UP001498398"/>
    </source>
</evidence>
<organism evidence="1 2">
    <name type="scientific">Marasmiellus scandens</name>
    <dbReference type="NCBI Taxonomy" id="2682957"/>
    <lineage>
        <taxon>Eukaryota</taxon>
        <taxon>Fungi</taxon>
        <taxon>Dikarya</taxon>
        <taxon>Basidiomycota</taxon>
        <taxon>Agaricomycotina</taxon>
        <taxon>Agaricomycetes</taxon>
        <taxon>Agaricomycetidae</taxon>
        <taxon>Agaricales</taxon>
        <taxon>Marasmiineae</taxon>
        <taxon>Omphalotaceae</taxon>
        <taxon>Marasmiellus</taxon>
    </lineage>
</organism>
<comment type="caution">
    <text evidence="1">The sequence shown here is derived from an EMBL/GenBank/DDBJ whole genome shotgun (WGS) entry which is preliminary data.</text>
</comment>
<reference evidence="1 2" key="1">
    <citation type="submission" date="2024-01" db="EMBL/GenBank/DDBJ databases">
        <title>A draft genome for the cacao thread blight pathogen Marasmiellus scandens.</title>
        <authorList>
            <person name="Baruah I.K."/>
            <person name="Leung J."/>
            <person name="Bukari Y."/>
            <person name="Amoako-Attah I."/>
            <person name="Meinhardt L.W."/>
            <person name="Bailey B.A."/>
            <person name="Cohen S.P."/>
        </authorList>
    </citation>
    <scope>NUCLEOTIDE SEQUENCE [LARGE SCALE GENOMIC DNA]</scope>
    <source>
        <strain evidence="1 2">GH-19</strain>
    </source>
</reference>
<keyword evidence="2" id="KW-1185">Reference proteome</keyword>
<accession>A0ABR1J9N8</accession>
<evidence type="ECO:0000313" key="1">
    <source>
        <dbReference type="EMBL" id="KAK7455145.1"/>
    </source>
</evidence>
<proteinExistence type="predicted"/>
<protein>
    <submittedName>
        <fullName evidence="1">Uncharacterized protein</fullName>
    </submittedName>
</protein>
<dbReference type="InterPro" id="IPR029058">
    <property type="entry name" value="AB_hydrolase_fold"/>
</dbReference>
<name>A0ABR1J9N8_9AGAR</name>
<dbReference type="Proteomes" id="UP001498398">
    <property type="component" value="Unassembled WGS sequence"/>
</dbReference>
<dbReference type="Gene3D" id="3.40.50.1820">
    <property type="entry name" value="alpha/beta hydrolase"/>
    <property type="match status" value="1"/>
</dbReference>
<dbReference type="SUPFAM" id="SSF53474">
    <property type="entry name" value="alpha/beta-Hydrolases"/>
    <property type="match status" value="1"/>
</dbReference>